<dbReference type="CDD" id="cd09274">
    <property type="entry name" value="RNase_HI_RT_Ty3"/>
    <property type="match status" value="1"/>
</dbReference>
<dbReference type="GO" id="GO:0008270">
    <property type="term" value="F:zinc ion binding"/>
    <property type="evidence" value="ECO:0007669"/>
    <property type="project" value="UniProtKB-KW"/>
</dbReference>
<dbReference type="Gene3D" id="4.10.60.10">
    <property type="entry name" value="Zinc finger, CCHC-type"/>
    <property type="match status" value="1"/>
</dbReference>
<dbReference type="FunFam" id="3.30.420.10:FF:000032">
    <property type="entry name" value="Retrovirus-related Pol polyprotein from transposon 297-like Protein"/>
    <property type="match status" value="1"/>
</dbReference>
<dbReference type="InterPro" id="IPR001584">
    <property type="entry name" value="Integrase_cat-core"/>
</dbReference>
<dbReference type="HOGENOM" id="CLU_000384_28_0_1"/>
<dbReference type="InParanoid" id="K9GTQ8"/>
<evidence type="ECO:0000256" key="17">
    <source>
        <dbReference type="PROSITE-ProRule" id="PRU00047"/>
    </source>
</evidence>
<dbReference type="InterPro" id="IPR050951">
    <property type="entry name" value="Retrovirus_Pol_polyprotein"/>
</dbReference>
<keyword evidence="8" id="KW-0255">Endonuclease</keyword>
<evidence type="ECO:0000256" key="18">
    <source>
        <dbReference type="SAM" id="Coils"/>
    </source>
</evidence>
<dbReference type="CDD" id="cd00303">
    <property type="entry name" value="retropepsin_like"/>
    <property type="match status" value="1"/>
</dbReference>
<feature type="compositionally biased region" description="Basic and acidic residues" evidence="19">
    <location>
        <begin position="559"/>
        <end position="580"/>
    </location>
</feature>
<feature type="compositionally biased region" description="Basic and acidic residues" evidence="19">
    <location>
        <begin position="511"/>
        <end position="520"/>
    </location>
</feature>
<dbReference type="Pfam" id="PF08284">
    <property type="entry name" value="RVP_2"/>
    <property type="match status" value="1"/>
</dbReference>
<dbReference type="Pfam" id="PF00665">
    <property type="entry name" value="rve"/>
    <property type="match status" value="1"/>
</dbReference>
<dbReference type="GO" id="GO:0005634">
    <property type="term" value="C:nucleus"/>
    <property type="evidence" value="ECO:0007669"/>
    <property type="project" value="UniProtKB-ARBA"/>
</dbReference>
<feature type="compositionally biased region" description="Basic and acidic residues" evidence="19">
    <location>
        <begin position="1"/>
        <end position="10"/>
    </location>
</feature>
<feature type="region of interest" description="Disordered" evidence="19">
    <location>
        <begin position="888"/>
        <end position="907"/>
    </location>
</feature>
<evidence type="ECO:0000256" key="12">
    <source>
        <dbReference type="ARBA" id="ARBA00022908"/>
    </source>
</evidence>
<accession>K9GTQ8</accession>
<keyword evidence="6" id="KW-0479">Metal-binding</keyword>
<evidence type="ECO:0000313" key="24">
    <source>
        <dbReference type="Proteomes" id="UP000009882"/>
    </source>
</evidence>
<dbReference type="Pfam" id="PF00098">
    <property type="entry name" value="zf-CCHC"/>
    <property type="match status" value="1"/>
</dbReference>
<dbReference type="EC" id="2.7.7.49" evidence="1"/>
<dbReference type="GO" id="GO:0003677">
    <property type="term" value="F:DNA binding"/>
    <property type="evidence" value="ECO:0007669"/>
    <property type="project" value="UniProtKB-KW"/>
</dbReference>
<dbReference type="PANTHER" id="PTHR37984">
    <property type="entry name" value="PROTEIN CBG26694"/>
    <property type="match status" value="1"/>
</dbReference>
<feature type="domain" description="Integrase catalytic" evidence="22">
    <location>
        <begin position="1551"/>
        <end position="1711"/>
    </location>
</feature>
<evidence type="ECO:0000313" key="23">
    <source>
        <dbReference type="EMBL" id="EKV17988.1"/>
    </source>
</evidence>
<evidence type="ECO:0000256" key="19">
    <source>
        <dbReference type="SAM" id="MobiDB-lite"/>
    </source>
</evidence>
<dbReference type="InterPro" id="IPR012337">
    <property type="entry name" value="RNaseH-like_sf"/>
</dbReference>
<dbReference type="GO" id="GO:0004519">
    <property type="term" value="F:endonuclease activity"/>
    <property type="evidence" value="ECO:0007669"/>
    <property type="project" value="UniProtKB-KW"/>
</dbReference>
<evidence type="ECO:0000256" key="4">
    <source>
        <dbReference type="ARBA" id="ARBA00022695"/>
    </source>
</evidence>
<keyword evidence="18" id="KW-0175">Coiled coil</keyword>
<keyword evidence="10" id="KW-0460">Magnesium</keyword>
<keyword evidence="2" id="KW-0645">Protease</keyword>
<dbReference type="PROSITE" id="PS50158">
    <property type="entry name" value="ZF_CCHC"/>
    <property type="match status" value="1"/>
</dbReference>
<dbReference type="GO" id="GO:0003887">
    <property type="term" value="F:DNA-directed DNA polymerase activity"/>
    <property type="evidence" value="ECO:0007669"/>
    <property type="project" value="UniProtKB-KW"/>
</dbReference>
<evidence type="ECO:0000256" key="13">
    <source>
        <dbReference type="ARBA" id="ARBA00022918"/>
    </source>
</evidence>
<dbReference type="Proteomes" id="UP000009882">
    <property type="component" value="Unassembled WGS sequence"/>
</dbReference>
<dbReference type="Pfam" id="PF24626">
    <property type="entry name" value="SH3_Tf2-1"/>
    <property type="match status" value="1"/>
</dbReference>
<protein>
    <recommendedName>
        <fullName evidence="1">RNA-directed DNA polymerase</fullName>
        <ecNumber evidence="1">2.7.7.49</ecNumber>
    </recommendedName>
</protein>
<gene>
    <name evidence="23" type="ORF">PDIG_11590</name>
</gene>
<dbReference type="InterPro" id="IPR036397">
    <property type="entry name" value="RNaseH_sf"/>
</dbReference>
<evidence type="ECO:0000256" key="3">
    <source>
        <dbReference type="ARBA" id="ARBA00022679"/>
    </source>
</evidence>
<dbReference type="Pfam" id="PF17917">
    <property type="entry name" value="RT_RNaseH"/>
    <property type="match status" value="1"/>
</dbReference>
<keyword evidence="9" id="KW-0378">Hydrolase</keyword>
<dbReference type="eggNOG" id="KOG0017">
    <property type="taxonomic scope" value="Eukaryota"/>
</dbReference>
<dbReference type="GO" id="GO:0003723">
    <property type="term" value="F:RNA binding"/>
    <property type="evidence" value="ECO:0007669"/>
    <property type="project" value="UniProtKB-KW"/>
</dbReference>
<feature type="compositionally biased region" description="Basic and acidic residues" evidence="19">
    <location>
        <begin position="619"/>
        <end position="640"/>
    </location>
</feature>
<feature type="domain" description="Reverse transcriptase" evidence="21">
    <location>
        <begin position="1005"/>
        <end position="1184"/>
    </location>
</feature>
<feature type="region of interest" description="Disordered" evidence="19">
    <location>
        <begin position="1"/>
        <end position="58"/>
    </location>
</feature>
<dbReference type="FunFam" id="3.10.20.370:FF:000003">
    <property type="entry name" value="Transposon Tf2-6 polyprotein"/>
    <property type="match status" value="1"/>
</dbReference>
<dbReference type="GO" id="GO:0006310">
    <property type="term" value="P:DNA recombination"/>
    <property type="evidence" value="ECO:0007669"/>
    <property type="project" value="UniProtKB-KW"/>
</dbReference>
<dbReference type="PROSITE" id="PS50878">
    <property type="entry name" value="RT_POL"/>
    <property type="match status" value="1"/>
</dbReference>
<dbReference type="PROSITE" id="PS50994">
    <property type="entry name" value="INTEGRASE"/>
    <property type="match status" value="1"/>
</dbReference>
<proteinExistence type="predicted"/>
<reference evidence="24" key="1">
    <citation type="journal article" date="2012" name="BMC Genomics">
        <title>Genome sequence of the necrotrophic fungus Penicillium digitatum, the main postharvest pathogen of citrus.</title>
        <authorList>
            <person name="Marcet-Houben M."/>
            <person name="Ballester A.-R."/>
            <person name="de la Fuente B."/>
            <person name="Harries E."/>
            <person name="Marcos J.F."/>
            <person name="Gonzalez-Candelas L."/>
            <person name="Gabaldon T."/>
        </authorList>
    </citation>
    <scope>NUCLEOTIDE SEQUENCE [LARGE SCALE GENOMIC DNA]</scope>
    <source>
        <strain evidence="24">PHI26 / CECT 20796</strain>
    </source>
</reference>
<dbReference type="SUPFAM" id="SSF53098">
    <property type="entry name" value="Ribonuclease H-like"/>
    <property type="match status" value="1"/>
</dbReference>
<dbReference type="Gene3D" id="2.40.70.10">
    <property type="entry name" value="Acid Proteases"/>
    <property type="match status" value="1"/>
</dbReference>
<evidence type="ECO:0000256" key="7">
    <source>
        <dbReference type="ARBA" id="ARBA00022750"/>
    </source>
</evidence>
<dbReference type="GO" id="GO:0004190">
    <property type="term" value="F:aspartic-type endopeptidase activity"/>
    <property type="evidence" value="ECO:0007669"/>
    <property type="project" value="UniProtKB-KW"/>
</dbReference>
<evidence type="ECO:0000259" key="22">
    <source>
        <dbReference type="PROSITE" id="PS50994"/>
    </source>
</evidence>
<dbReference type="InterPro" id="IPR043502">
    <property type="entry name" value="DNA/RNA_pol_sf"/>
</dbReference>
<evidence type="ECO:0000256" key="10">
    <source>
        <dbReference type="ARBA" id="ARBA00022842"/>
    </source>
</evidence>
<dbReference type="CDD" id="cd01647">
    <property type="entry name" value="RT_LTR"/>
    <property type="match status" value="1"/>
</dbReference>
<dbReference type="InterPro" id="IPR021109">
    <property type="entry name" value="Peptidase_aspartic_dom_sf"/>
</dbReference>
<keyword evidence="12" id="KW-0229">DNA integration</keyword>
<dbReference type="Gene3D" id="3.10.20.370">
    <property type="match status" value="1"/>
</dbReference>
<keyword evidence="14" id="KW-0239">DNA-directed DNA polymerase</keyword>
<dbReference type="FunFam" id="3.30.70.270:FF:000020">
    <property type="entry name" value="Transposon Tf2-6 polyprotein-like Protein"/>
    <property type="match status" value="1"/>
</dbReference>
<keyword evidence="15" id="KW-0238">DNA-binding</keyword>
<keyword evidence="4" id="KW-0548">Nucleotidyltransferase</keyword>
<feature type="compositionally biased region" description="Polar residues" evidence="19">
    <location>
        <begin position="466"/>
        <end position="476"/>
    </location>
</feature>
<evidence type="ECO:0000259" key="21">
    <source>
        <dbReference type="PROSITE" id="PS50878"/>
    </source>
</evidence>
<dbReference type="Gene3D" id="1.10.340.70">
    <property type="match status" value="1"/>
</dbReference>
<dbReference type="SUPFAM" id="SSF56672">
    <property type="entry name" value="DNA/RNA polymerases"/>
    <property type="match status" value="1"/>
</dbReference>
<dbReference type="InterPro" id="IPR041373">
    <property type="entry name" value="RT_RNaseH"/>
</dbReference>
<dbReference type="SUPFAM" id="SSF57756">
    <property type="entry name" value="Retrovirus zinc finger-like domains"/>
    <property type="match status" value="1"/>
</dbReference>
<feature type="compositionally biased region" description="Basic and acidic residues" evidence="19">
    <location>
        <begin position="277"/>
        <end position="288"/>
    </location>
</feature>
<keyword evidence="24" id="KW-1185">Reference proteome</keyword>
<dbReference type="SMART" id="SM00343">
    <property type="entry name" value="ZnF_C2HC"/>
    <property type="match status" value="1"/>
</dbReference>
<dbReference type="OrthoDB" id="4369586at2759"/>
<keyword evidence="17" id="KW-0862">Zinc</keyword>
<dbReference type="EMBL" id="AKCT01000043">
    <property type="protein sequence ID" value="EKV17988.1"/>
    <property type="molecule type" value="Genomic_DNA"/>
</dbReference>
<dbReference type="InterPro" id="IPR000477">
    <property type="entry name" value="RT_dom"/>
</dbReference>
<keyword evidence="11" id="KW-0694">RNA-binding</keyword>
<sequence>MGHREPIKQPRDHRRSISLHGFRVNKPDNRSHVTGGKKTGKEPVKASQAEEDSDAELERTLVEERSKITILERKIQELTAKLNELGSGAKSKFGEVDDYLAQFKEQVIASAPANAIKAPTLPKAEYFEGTRTKLRGFLTQMDMHLDVNKIKLPSEASKVIFVSTYLRGQAWNWLEPHIRDYYEKSSEECASVYASEFQQIISYLDLPDRAYIPYFEAGLKSEVKDELARIDRPDNLDQLIAIAVKIDNRINERRYERKEMDQWKRGKTHGLNRFGHGRRENRAPRDPDPYGPKPMELDATQEEQKERRQKNLCFTCGKPGHRAFECKQKKPFEKRQHMRATREELRATREVRSDYPGTEALEDLLARWGTLSPEETLAGNLCTEGLADEPEFEYPEIDWDTVESQGGTQYVPQALQSQDPVGLRIGENTEGWSEGAHGPGTAVSKPGSSQNHQPLKTIGVGPTRAQEPNPNTTNDLRTPGVPKKTGRETHHRCRAIPGKGHEDSEEQENPGYHDRGHEEAGAPEGPSRGGSRTDRLEQHLLGIMEKGDDPIGCRAIPGKGHEDSEEKENPGYHDRGHEEAEAPEGPSQGGSRTDRLEQHLLGIMEKGDDPIGCRAIPGKGHEDSEEKENPGYHDRGHEEAEAPEGPSQGGSRTDRLEQHLLGIMEKGDDPIGCPCEKPTCACKGYARHPEHGKMASVMCYDETCTTHESAKLDHGIDPRPLRWMSKPEWRLEYQGVWYNGRQVCDHNGQPATHLAATTTGRHVKLYVTLPQGRAWTLIDSGATNNFMNPRFQKDKKIWTKPLPRVIPIAGLNGEVLSGGVSEETATLPMSVHRHPELIKFNVLETGDYDIVLGIPWLRKHNPSIDWQSGEITFNRCECMERYDSYETRRRKAAQRSNQPPKRRKNEILTEPFPEQIHNMTEEELKEYITVKHEKLYATSDEPRIPEEYREFTDVFTAPAEGVLPKHGTFDHEINTMEGTEPTFKPIYQLSQKESETLKEYISENLKKGYIRASKSSAGYPIIFVPKKDGSLRLCVDYRHLNSITIKDRHPLPLIHEMQDRLGRAKYYSKYDITNAYHRIRIKTGHEWKTAFRTKYGHFEYLVMPFGLTNAPATFQRFIIKAIEEYLDLFVIVYLDDILVFSETLEEHIEHNKLVLQKMREAEVTLKLKKCEFHVQETTFLGYRISPNGLGMEEEKVKSIMEWPTPKSMKEVQRFLGLANYYRKIIDGYAGVATGLYRLTKKDQKFEWDEAAEDSFRKLKTLFSKGTIVATFDYDKPIIMETDASDYALGARLTQPGQDGKYRPVAFWSRKIIPAELNYDVHDKELLAIVSAFQVWREYLEGAKHTVTVKSDHKNLTFFTTTKVLTRRQARWAETLAQYDFRIEHCKGTENSQADALSRRPDYELGTKSAEPAVLRQNSDGTISYNKQILAATMEVVDDDFLQKIRDALEGDAINELATEGSKLISDDTGLLHMHGLIYVPSKLRNEVIRRHHDDLSHGHMGVEKTIEHITRNYYFPNMYRKVRFYIKTCDTCQRNKPARHSPYGELQLSETPTNPWEWITMDFITKLPVSEGQHDMIMVIVDRLTKYAYMIPTTETIDANQMANIVLRHVVANHGLPSKITSDRDKLFTSNMWQSFADQMGIELRLSTAYHPQTNGQTERVNQTLKQYLRHYVNYQQDNWAGLLPTAQLAYNNAVHSTTNETPFFANNGYHPVTFGEPIGKAAMAESARLKATELRKLHAQLSRDIDFVNLRMKEYYDKHHQVGPDLKEGERVYLLRRNIKTKRPSNKLDHLRLGPFKVEEKMGPVNCRLKLPGGAPLIGDG</sequence>
<evidence type="ECO:0000256" key="5">
    <source>
        <dbReference type="ARBA" id="ARBA00022722"/>
    </source>
</evidence>
<feature type="region of interest" description="Disordered" evidence="19">
    <location>
        <begin position="266"/>
        <end position="306"/>
    </location>
</feature>
<keyword evidence="16" id="KW-0233">DNA recombination</keyword>
<evidence type="ECO:0000256" key="11">
    <source>
        <dbReference type="ARBA" id="ARBA00022884"/>
    </source>
</evidence>
<dbReference type="Gene3D" id="3.10.10.10">
    <property type="entry name" value="HIV Type 1 Reverse Transcriptase, subunit A, domain 1"/>
    <property type="match status" value="1"/>
</dbReference>
<evidence type="ECO:0000256" key="9">
    <source>
        <dbReference type="ARBA" id="ARBA00022801"/>
    </source>
</evidence>
<dbReference type="GO" id="GO:0003964">
    <property type="term" value="F:RNA-directed DNA polymerase activity"/>
    <property type="evidence" value="ECO:0007669"/>
    <property type="project" value="UniProtKB-KW"/>
</dbReference>
<dbReference type="GO" id="GO:0006508">
    <property type="term" value="P:proteolysis"/>
    <property type="evidence" value="ECO:0007669"/>
    <property type="project" value="UniProtKB-KW"/>
</dbReference>
<feature type="coiled-coil region" evidence="18">
    <location>
        <begin position="61"/>
        <end position="88"/>
    </location>
</feature>
<dbReference type="PANTHER" id="PTHR37984:SF5">
    <property type="entry name" value="PROTEIN NYNRIN-LIKE"/>
    <property type="match status" value="1"/>
</dbReference>
<comment type="caution">
    <text evidence="23">The sequence shown here is derived from an EMBL/GenBank/DDBJ whole genome shotgun (WGS) entry which is preliminary data.</text>
</comment>
<dbReference type="InterPro" id="IPR001878">
    <property type="entry name" value="Znf_CCHC"/>
</dbReference>
<evidence type="ECO:0000256" key="8">
    <source>
        <dbReference type="ARBA" id="ARBA00022759"/>
    </source>
</evidence>
<dbReference type="SUPFAM" id="SSF50630">
    <property type="entry name" value="Acid proteases"/>
    <property type="match status" value="1"/>
</dbReference>
<keyword evidence="3" id="KW-0808">Transferase</keyword>
<dbReference type="InterPro" id="IPR041588">
    <property type="entry name" value="Integrase_H2C2"/>
</dbReference>
<dbReference type="InterPro" id="IPR043128">
    <property type="entry name" value="Rev_trsase/Diguanyl_cyclase"/>
</dbReference>
<dbReference type="FunFam" id="1.10.340.70:FF:000001">
    <property type="entry name" value="Retrovirus-related Pol polyprotein from transposon gypsy-like Protein"/>
    <property type="match status" value="1"/>
</dbReference>
<evidence type="ECO:0000256" key="16">
    <source>
        <dbReference type="ARBA" id="ARBA00023172"/>
    </source>
</evidence>
<feature type="domain" description="CCHC-type" evidence="20">
    <location>
        <begin position="313"/>
        <end position="328"/>
    </location>
</feature>
<organism evidence="23 24">
    <name type="scientific">Penicillium digitatum (strain PHI26 / CECT 20796)</name>
    <name type="common">Green mold</name>
    <dbReference type="NCBI Taxonomy" id="1170229"/>
    <lineage>
        <taxon>Eukaryota</taxon>
        <taxon>Fungi</taxon>
        <taxon>Dikarya</taxon>
        <taxon>Ascomycota</taxon>
        <taxon>Pezizomycotina</taxon>
        <taxon>Eurotiomycetes</taxon>
        <taxon>Eurotiomycetidae</taxon>
        <taxon>Eurotiales</taxon>
        <taxon>Aspergillaceae</taxon>
        <taxon>Penicillium</taxon>
    </lineage>
</organism>
<dbReference type="InterPro" id="IPR036875">
    <property type="entry name" value="Znf_CCHC_sf"/>
</dbReference>
<dbReference type="GO" id="GO:0015074">
    <property type="term" value="P:DNA integration"/>
    <property type="evidence" value="ECO:0007669"/>
    <property type="project" value="UniProtKB-KW"/>
</dbReference>
<evidence type="ECO:0000256" key="6">
    <source>
        <dbReference type="ARBA" id="ARBA00022723"/>
    </source>
</evidence>
<evidence type="ECO:0000256" key="2">
    <source>
        <dbReference type="ARBA" id="ARBA00022670"/>
    </source>
</evidence>
<feature type="region of interest" description="Disordered" evidence="19">
    <location>
        <begin position="426"/>
        <end position="653"/>
    </location>
</feature>
<dbReference type="Pfam" id="PF00078">
    <property type="entry name" value="RVT_1"/>
    <property type="match status" value="1"/>
</dbReference>
<dbReference type="Pfam" id="PF17921">
    <property type="entry name" value="Integrase_H2C2"/>
    <property type="match status" value="1"/>
</dbReference>
<evidence type="ECO:0000256" key="15">
    <source>
        <dbReference type="ARBA" id="ARBA00023125"/>
    </source>
</evidence>
<name>K9GTQ8_PEND2</name>
<keyword evidence="17" id="KW-0863">Zinc-finger</keyword>
<keyword evidence="5" id="KW-0540">Nuclease</keyword>
<keyword evidence="13" id="KW-0695">RNA-directed DNA polymerase</keyword>
<evidence type="ECO:0000256" key="14">
    <source>
        <dbReference type="ARBA" id="ARBA00022932"/>
    </source>
</evidence>
<evidence type="ECO:0000256" key="1">
    <source>
        <dbReference type="ARBA" id="ARBA00012493"/>
    </source>
</evidence>
<keyword evidence="7" id="KW-0064">Aspartyl protease</keyword>
<dbReference type="STRING" id="1170229.K9GTQ8"/>
<evidence type="ECO:0000259" key="20">
    <source>
        <dbReference type="PROSITE" id="PS50158"/>
    </source>
</evidence>
<dbReference type="Gene3D" id="3.30.70.270">
    <property type="match status" value="2"/>
</dbReference>
<dbReference type="InterPro" id="IPR056924">
    <property type="entry name" value="SH3_Tf2-1"/>
</dbReference>
<dbReference type="Gene3D" id="3.30.420.10">
    <property type="entry name" value="Ribonuclease H-like superfamily/Ribonuclease H"/>
    <property type="match status" value="1"/>
</dbReference>